<dbReference type="InterPro" id="IPR036179">
    <property type="entry name" value="Ig-like_dom_sf"/>
</dbReference>
<dbReference type="PANTHER" id="PTHR47243:SF1">
    <property type="entry name" value="SIALOADHESIN"/>
    <property type="match status" value="1"/>
</dbReference>
<dbReference type="InterPro" id="IPR013098">
    <property type="entry name" value="Ig_I-set"/>
</dbReference>
<evidence type="ECO:0000313" key="3">
    <source>
        <dbReference type="EMBL" id="NXX79237.1"/>
    </source>
</evidence>
<dbReference type="GO" id="GO:0005886">
    <property type="term" value="C:plasma membrane"/>
    <property type="evidence" value="ECO:0007669"/>
    <property type="project" value="TreeGrafter"/>
</dbReference>
<dbReference type="AlphaFoldDB" id="A0A852KSW2"/>
<feature type="compositionally biased region" description="Polar residues" evidence="1">
    <location>
        <begin position="59"/>
        <end position="68"/>
    </location>
</feature>
<gene>
    <name evidence="3" type="primary">Siglec1_0</name>
    <name evidence="3" type="ORF">UROIND_R15812</name>
</gene>
<dbReference type="Pfam" id="PF13927">
    <property type="entry name" value="Ig_3"/>
    <property type="match status" value="2"/>
</dbReference>
<dbReference type="GO" id="GO:0005770">
    <property type="term" value="C:late endosome"/>
    <property type="evidence" value="ECO:0007669"/>
    <property type="project" value="TreeGrafter"/>
</dbReference>
<dbReference type="SMART" id="SM00408">
    <property type="entry name" value="IGc2"/>
    <property type="match status" value="4"/>
</dbReference>
<dbReference type="Proteomes" id="UP000654395">
    <property type="component" value="Unassembled WGS sequence"/>
</dbReference>
<reference evidence="3" key="1">
    <citation type="submission" date="2020-02" db="EMBL/GenBank/DDBJ databases">
        <title>Bird 10,000 Genomes (B10K) Project - Family phase.</title>
        <authorList>
            <person name="Zhang G."/>
        </authorList>
    </citation>
    <scope>NUCLEOTIDE SEQUENCE</scope>
    <source>
        <strain evidence="3">B10K-DU-030-59</strain>
    </source>
</reference>
<dbReference type="GO" id="GO:0005769">
    <property type="term" value="C:early endosome"/>
    <property type="evidence" value="ECO:0007669"/>
    <property type="project" value="TreeGrafter"/>
</dbReference>
<evidence type="ECO:0000256" key="1">
    <source>
        <dbReference type="SAM" id="MobiDB-lite"/>
    </source>
</evidence>
<dbReference type="GO" id="GO:0046790">
    <property type="term" value="F:virion binding"/>
    <property type="evidence" value="ECO:0007669"/>
    <property type="project" value="TreeGrafter"/>
</dbReference>
<dbReference type="Gene3D" id="2.60.40.10">
    <property type="entry name" value="Immunoglobulins"/>
    <property type="match status" value="4"/>
</dbReference>
<proteinExistence type="predicted"/>
<feature type="domain" description="Ig-like" evidence="2">
    <location>
        <begin position="208"/>
        <end position="300"/>
    </location>
</feature>
<organism evidence="3 4">
    <name type="scientific">Urocolius indicus</name>
    <name type="common">Red-faced mousebird</name>
    <name type="synonym">Colius indicus</name>
    <dbReference type="NCBI Taxonomy" id="458196"/>
    <lineage>
        <taxon>Eukaryota</taxon>
        <taxon>Metazoa</taxon>
        <taxon>Chordata</taxon>
        <taxon>Craniata</taxon>
        <taxon>Vertebrata</taxon>
        <taxon>Euteleostomi</taxon>
        <taxon>Archelosauria</taxon>
        <taxon>Archosauria</taxon>
        <taxon>Dinosauria</taxon>
        <taxon>Saurischia</taxon>
        <taxon>Theropoda</taxon>
        <taxon>Coelurosauria</taxon>
        <taxon>Aves</taxon>
        <taxon>Neognathae</taxon>
        <taxon>Neoaves</taxon>
        <taxon>Telluraves</taxon>
        <taxon>Coraciimorphae</taxon>
        <taxon>Coliiformes</taxon>
        <taxon>Coliidae</taxon>
        <taxon>Urocolius</taxon>
    </lineage>
</organism>
<dbReference type="SMART" id="SM00409">
    <property type="entry name" value="IG"/>
    <property type="match status" value="4"/>
</dbReference>
<feature type="non-terminal residue" evidence="3">
    <location>
        <position position="372"/>
    </location>
</feature>
<dbReference type="InterPro" id="IPR007110">
    <property type="entry name" value="Ig-like_dom"/>
</dbReference>
<feature type="domain" description="Ig-like" evidence="2">
    <location>
        <begin position="302"/>
        <end position="372"/>
    </location>
</feature>
<dbReference type="GO" id="GO:0075512">
    <property type="term" value="P:clathrin-dependent endocytosis of virus by host cell"/>
    <property type="evidence" value="ECO:0007669"/>
    <property type="project" value="TreeGrafter"/>
</dbReference>
<feature type="domain" description="Ig-like" evidence="2">
    <location>
        <begin position="19"/>
        <end position="114"/>
    </location>
</feature>
<dbReference type="CDD" id="cd00096">
    <property type="entry name" value="Ig"/>
    <property type="match status" value="1"/>
</dbReference>
<feature type="region of interest" description="Disordered" evidence="1">
    <location>
        <begin position="57"/>
        <end position="80"/>
    </location>
</feature>
<dbReference type="InterPro" id="IPR013783">
    <property type="entry name" value="Ig-like_fold"/>
</dbReference>
<feature type="non-terminal residue" evidence="3">
    <location>
        <position position="1"/>
    </location>
</feature>
<sequence>TPARTHSSTPATLNVLYPPRNLQVKSFTESGEGTAIVILCTVESNPPSELILLKGGQPVVSSPTTSSDHPGHSGHVPPAPNTLRLELRVASEEDEGEYECQARSPLGSTHVSLSLRVRAITVMVRPSTEVPEGTEVTLTCRDVGAQPGTFYTWYRNGRWLTEQLGASLILPSARRSDAGAYSCQTGRGLRARRAPPTALRVLYAPQEPSFISLVEPQGGQQAVLLCTVDSFPPSDITLHRGPGLPPLASNWGPAEPRFSIQATPNSLRVEMEGLVLGDSGLYICSANNSFGTAASALSLDVRGVTVTVEPSSEVPEGTRATVTCSGVPWVGEEANYTWYINGRWLQEGPTSSLVFSSISSADSGSYGCRASG</sequence>
<dbReference type="EMBL" id="WBNH01005306">
    <property type="protein sequence ID" value="NXX79237.1"/>
    <property type="molecule type" value="Genomic_DNA"/>
</dbReference>
<accession>A0A852KSW2</accession>
<dbReference type="Pfam" id="PF07679">
    <property type="entry name" value="I-set"/>
    <property type="match status" value="1"/>
</dbReference>
<dbReference type="InterPro" id="IPR003599">
    <property type="entry name" value="Ig_sub"/>
</dbReference>
<evidence type="ECO:0000313" key="4">
    <source>
        <dbReference type="Proteomes" id="UP000654395"/>
    </source>
</evidence>
<dbReference type="PROSITE" id="PS50835">
    <property type="entry name" value="IG_LIKE"/>
    <property type="match status" value="4"/>
</dbReference>
<protein>
    <submittedName>
        <fullName evidence="3">SN protein</fullName>
    </submittedName>
</protein>
<name>A0A852KSW2_UROIN</name>
<dbReference type="PANTHER" id="PTHR47243">
    <property type="entry name" value="SIALOADHESIN"/>
    <property type="match status" value="1"/>
</dbReference>
<dbReference type="SUPFAM" id="SSF48726">
    <property type="entry name" value="Immunoglobulin"/>
    <property type="match status" value="4"/>
</dbReference>
<feature type="domain" description="Ig-like" evidence="2">
    <location>
        <begin position="118"/>
        <end position="184"/>
    </location>
</feature>
<comment type="caution">
    <text evidence="3">The sequence shown here is derived from an EMBL/GenBank/DDBJ whole genome shotgun (WGS) entry which is preliminary data.</text>
</comment>
<evidence type="ECO:0000259" key="2">
    <source>
        <dbReference type="PROSITE" id="PS50835"/>
    </source>
</evidence>
<dbReference type="OrthoDB" id="10039395at2759"/>
<dbReference type="Pfam" id="PF13895">
    <property type="entry name" value="Ig_2"/>
    <property type="match status" value="1"/>
</dbReference>
<dbReference type="InterPro" id="IPR003598">
    <property type="entry name" value="Ig_sub2"/>
</dbReference>
<keyword evidence="4" id="KW-1185">Reference proteome</keyword>